<feature type="compositionally biased region" description="Polar residues" evidence="1">
    <location>
        <begin position="1"/>
        <end position="16"/>
    </location>
</feature>
<evidence type="ECO:0000313" key="2">
    <source>
        <dbReference type="EMBL" id="KAJ3552132.1"/>
    </source>
</evidence>
<dbReference type="EMBL" id="JANIEX010002098">
    <property type="protein sequence ID" value="KAJ3552132.1"/>
    <property type="molecule type" value="Genomic_DNA"/>
</dbReference>
<name>A0AAD5VDQ5_9AGAR</name>
<evidence type="ECO:0000313" key="3">
    <source>
        <dbReference type="Proteomes" id="UP001213000"/>
    </source>
</evidence>
<keyword evidence="3" id="KW-1185">Reference proteome</keyword>
<dbReference type="AlphaFoldDB" id="A0AAD5VDQ5"/>
<proteinExistence type="predicted"/>
<comment type="caution">
    <text evidence="2">The sequence shown here is derived from an EMBL/GenBank/DDBJ whole genome shotgun (WGS) entry which is preliminary data.</text>
</comment>
<evidence type="ECO:0000256" key="1">
    <source>
        <dbReference type="SAM" id="MobiDB-lite"/>
    </source>
</evidence>
<organism evidence="2 3">
    <name type="scientific">Leucocoprinus birnbaumii</name>
    <dbReference type="NCBI Taxonomy" id="56174"/>
    <lineage>
        <taxon>Eukaryota</taxon>
        <taxon>Fungi</taxon>
        <taxon>Dikarya</taxon>
        <taxon>Basidiomycota</taxon>
        <taxon>Agaricomycotina</taxon>
        <taxon>Agaricomycetes</taxon>
        <taxon>Agaricomycetidae</taxon>
        <taxon>Agaricales</taxon>
        <taxon>Agaricineae</taxon>
        <taxon>Agaricaceae</taxon>
        <taxon>Leucocoprinus</taxon>
    </lineage>
</organism>
<reference evidence="2" key="1">
    <citation type="submission" date="2022-07" db="EMBL/GenBank/DDBJ databases">
        <title>Genome Sequence of Leucocoprinus birnbaumii.</title>
        <authorList>
            <person name="Buettner E."/>
        </authorList>
    </citation>
    <scope>NUCLEOTIDE SEQUENCE</scope>
    <source>
        <strain evidence="2">VT141</strain>
    </source>
</reference>
<gene>
    <name evidence="2" type="ORF">NP233_g12952</name>
</gene>
<accession>A0AAD5VDQ5</accession>
<sequence>MLDGSLINSPSIQSSDSEPDEDGSQAMMYDESKDEDDIEDEETGSHTRMDFQPLVTLLVQTAQCKVSALDVSRQLKQPRFMMLLTEYMTLYSEMPEFNITNPFPVELCNNLSFSTHSSAIASFYSTSDNLGACRERICATQSWQNGPG</sequence>
<feature type="region of interest" description="Disordered" evidence="1">
    <location>
        <begin position="1"/>
        <end position="49"/>
    </location>
</feature>
<feature type="compositionally biased region" description="Acidic residues" evidence="1">
    <location>
        <begin position="32"/>
        <end position="42"/>
    </location>
</feature>
<protein>
    <submittedName>
        <fullName evidence="2">Uncharacterized protein</fullName>
    </submittedName>
</protein>
<dbReference type="Proteomes" id="UP001213000">
    <property type="component" value="Unassembled WGS sequence"/>
</dbReference>